<dbReference type="Gene3D" id="3.40.1800.20">
    <property type="match status" value="1"/>
</dbReference>
<dbReference type="FunFam" id="3.30.160.60:FF:000634">
    <property type="entry name" value="Zinc finger X-chromosomal protein"/>
    <property type="match status" value="1"/>
</dbReference>
<evidence type="ECO:0000256" key="13">
    <source>
        <dbReference type="PROSITE-ProRule" id="PRU01263"/>
    </source>
</evidence>
<evidence type="ECO:0000256" key="8">
    <source>
        <dbReference type="ARBA" id="ARBA00023015"/>
    </source>
</evidence>
<dbReference type="GO" id="GO:0005634">
    <property type="term" value="C:nucleus"/>
    <property type="evidence" value="ECO:0007669"/>
    <property type="project" value="UniProtKB-SubCell"/>
</dbReference>
<feature type="binding site" evidence="13">
    <location>
        <position position="9"/>
    </location>
    <ligand>
        <name>Zn(2+)</name>
        <dbReference type="ChEBI" id="CHEBI:29105"/>
    </ligand>
</feature>
<dbReference type="SMART" id="SM00868">
    <property type="entry name" value="zf-AD"/>
    <property type="match status" value="1"/>
</dbReference>
<evidence type="ECO:0000259" key="14">
    <source>
        <dbReference type="PROSITE" id="PS50157"/>
    </source>
</evidence>
<dbReference type="InParanoid" id="A0A2J7PNW3"/>
<evidence type="ECO:0000256" key="2">
    <source>
        <dbReference type="ARBA" id="ARBA00004123"/>
    </source>
</evidence>
<keyword evidence="4 13" id="KW-0479">Metal-binding</keyword>
<keyword evidence="6 12" id="KW-0863">Zinc-finger</keyword>
<dbReference type="GO" id="GO:0010468">
    <property type="term" value="P:regulation of gene expression"/>
    <property type="evidence" value="ECO:0007669"/>
    <property type="project" value="TreeGrafter"/>
</dbReference>
<dbReference type="PANTHER" id="PTHR16515:SF49">
    <property type="entry name" value="GASTRULA ZINC FINGER PROTEIN XLCGF49.1-LIKE-RELATED"/>
    <property type="match status" value="1"/>
</dbReference>
<evidence type="ECO:0000256" key="9">
    <source>
        <dbReference type="ARBA" id="ARBA00023125"/>
    </source>
</evidence>
<dbReference type="InterPro" id="IPR036236">
    <property type="entry name" value="Znf_C2H2_sf"/>
</dbReference>
<dbReference type="FunFam" id="3.30.160.60:FF:000624">
    <property type="entry name" value="zinc finger protein 697"/>
    <property type="match status" value="2"/>
</dbReference>
<dbReference type="PROSITE" id="PS51915">
    <property type="entry name" value="ZAD"/>
    <property type="match status" value="1"/>
</dbReference>
<protein>
    <submittedName>
        <fullName evidence="16">Uncharacterized protein</fullName>
    </submittedName>
</protein>
<dbReference type="Pfam" id="PF00096">
    <property type="entry name" value="zf-C2H2"/>
    <property type="match status" value="6"/>
</dbReference>
<evidence type="ECO:0000259" key="15">
    <source>
        <dbReference type="PROSITE" id="PS51915"/>
    </source>
</evidence>
<name>A0A2J7PNW3_9NEOP</name>
<evidence type="ECO:0000256" key="1">
    <source>
        <dbReference type="ARBA" id="ARBA00003767"/>
    </source>
</evidence>
<keyword evidence="9" id="KW-0238">DNA-binding</keyword>
<dbReference type="AlphaFoldDB" id="A0A2J7PNW3"/>
<dbReference type="Gene3D" id="3.30.160.60">
    <property type="entry name" value="Classic Zinc Finger"/>
    <property type="match status" value="7"/>
</dbReference>
<gene>
    <name evidence="16" type="ORF">B7P43_G06928</name>
</gene>
<proteinExistence type="inferred from homology"/>
<accession>A0A2J7PNW3</accession>
<feature type="binding site" evidence="13">
    <location>
        <position position="12"/>
    </location>
    <ligand>
        <name>Zn(2+)</name>
        <dbReference type="ChEBI" id="CHEBI:29105"/>
    </ligand>
</feature>
<evidence type="ECO:0000313" key="17">
    <source>
        <dbReference type="Proteomes" id="UP000235965"/>
    </source>
</evidence>
<organism evidence="16 17">
    <name type="scientific">Cryptotermes secundus</name>
    <dbReference type="NCBI Taxonomy" id="105785"/>
    <lineage>
        <taxon>Eukaryota</taxon>
        <taxon>Metazoa</taxon>
        <taxon>Ecdysozoa</taxon>
        <taxon>Arthropoda</taxon>
        <taxon>Hexapoda</taxon>
        <taxon>Insecta</taxon>
        <taxon>Pterygota</taxon>
        <taxon>Neoptera</taxon>
        <taxon>Polyneoptera</taxon>
        <taxon>Dictyoptera</taxon>
        <taxon>Blattodea</taxon>
        <taxon>Blattoidea</taxon>
        <taxon>Termitoidae</taxon>
        <taxon>Kalotermitidae</taxon>
        <taxon>Cryptotermitinae</taxon>
        <taxon>Cryptotermes</taxon>
    </lineage>
</organism>
<feature type="domain" description="C2H2-type" evidence="14">
    <location>
        <begin position="295"/>
        <end position="322"/>
    </location>
</feature>
<dbReference type="InterPro" id="IPR013087">
    <property type="entry name" value="Znf_C2H2_type"/>
</dbReference>
<feature type="domain" description="C2H2-type" evidence="14">
    <location>
        <begin position="211"/>
        <end position="238"/>
    </location>
</feature>
<dbReference type="GO" id="GO:0008270">
    <property type="term" value="F:zinc ion binding"/>
    <property type="evidence" value="ECO:0007669"/>
    <property type="project" value="UniProtKB-UniRule"/>
</dbReference>
<dbReference type="OrthoDB" id="6077919at2759"/>
<feature type="domain" description="C2H2-type" evidence="14">
    <location>
        <begin position="323"/>
        <end position="350"/>
    </location>
</feature>
<keyword evidence="11" id="KW-0539">Nucleus</keyword>
<evidence type="ECO:0000256" key="11">
    <source>
        <dbReference type="ARBA" id="ARBA00023242"/>
    </source>
</evidence>
<feature type="binding site" evidence="13">
    <location>
        <position position="56"/>
    </location>
    <ligand>
        <name>Zn(2+)</name>
        <dbReference type="ChEBI" id="CHEBI:29105"/>
    </ligand>
</feature>
<feature type="domain" description="C2H2-type" evidence="14">
    <location>
        <begin position="239"/>
        <end position="266"/>
    </location>
</feature>
<evidence type="ECO:0000256" key="12">
    <source>
        <dbReference type="PROSITE-ProRule" id="PRU00042"/>
    </source>
</evidence>
<sequence length="376" mass="41952">MSLNFGSICRLCMTQTNTMLPLFSEDCVLQNRIMAVVSVIKLHVDDGLPSQVCQQCVHQVNNAYNFKLLCESSDFALRQYLSTGQSENQPYQTSSPVDEPSLDDETDVKPFLSFSVDKADVSQGMEECSAEETKFSSTLKDIGESAQQHCFTMEGTEKHSSQPSEELSQCHASVVVDPIKGLFPCNICGKSFINKSKQKEHVTRHVGGRPHVCEVCGKRFKERSGLKKHAISHTGEKAHVCEVCGKRFTLLTHLKTHNLVHTGQKSHVCDICGKRFGQLGNFRKHALLHTGEKPFNCSLCGKCFSQKDTLKMHIAAHEGQKPHVCNICGKRFAQRGCLKTHVIVHSGQKEFCCNVCGSSFTRKHNLKKHAVRHLVH</sequence>
<comment type="subcellular location">
    <subcellularLocation>
        <location evidence="2">Nucleus</location>
    </subcellularLocation>
</comment>
<evidence type="ECO:0000256" key="10">
    <source>
        <dbReference type="ARBA" id="ARBA00023163"/>
    </source>
</evidence>
<reference evidence="16 17" key="1">
    <citation type="submission" date="2017-12" db="EMBL/GenBank/DDBJ databases">
        <title>Hemimetabolous genomes reveal molecular basis of termite eusociality.</title>
        <authorList>
            <person name="Harrison M.C."/>
            <person name="Jongepier E."/>
            <person name="Robertson H.M."/>
            <person name="Arning N."/>
            <person name="Bitard-Feildel T."/>
            <person name="Chao H."/>
            <person name="Childers C.P."/>
            <person name="Dinh H."/>
            <person name="Doddapaneni H."/>
            <person name="Dugan S."/>
            <person name="Gowin J."/>
            <person name="Greiner C."/>
            <person name="Han Y."/>
            <person name="Hu H."/>
            <person name="Hughes D.S.T."/>
            <person name="Huylmans A.-K."/>
            <person name="Kemena C."/>
            <person name="Kremer L.P.M."/>
            <person name="Lee S.L."/>
            <person name="Lopez-Ezquerra A."/>
            <person name="Mallet L."/>
            <person name="Monroy-Kuhn J.M."/>
            <person name="Moser A."/>
            <person name="Murali S.C."/>
            <person name="Muzny D.M."/>
            <person name="Otani S."/>
            <person name="Piulachs M.-D."/>
            <person name="Poelchau M."/>
            <person name="Qu J."/>
            <person name="Schaub F."/>
            <person name="Wada-Katsumata A."/>
            <person name="Worley K.C."/>
            <person name="Xie Q."/>
            <person name="Ylla G."/>
            <person name="Poulsen M."/>
            <person name="Gibbs R.A."/>
            <person name="Schal C."/>
            <person name="Richards S."/>
            <person name="Belles X."/>
            <person name="Korb J."/>
            <person name="Bornberg-Bauer E."/>
        </authorList>
    </citation>
    <scope>NUCLEOTIDE SEQUENCE [LARGE SCALE GENOMIC DNA]</scope>
    <source>
        <tissue evidence="16">Whole body</tissue>
    </source>
</reference>
<keyword evidence="7 13" id="KW-0862">Zinc</keyword>
<keyword evidence="10" id="KW-0804">Transcription</keyword>
<dbReference type="SUPFAM" id="SSF57667">
    <property type="entry name" value="beta-beta-alpha zinc fingers"/>
    <property type="match status" value="4"/>
</dbReference>
<comment type="similarity">
    <text evidence="3">Belongs to the krueppel C2H2-type zinc-finger protein family.</text>
</comment>
<dbReference type="InterPro" id="IPR012934">
    <property type="entry name" value="Znf_AD"/>
</dbReference>
<dbReference type="STRING" id="105785.A0A2J7PNW3"/>
<dbReference type="PROSITE" id="PS50157">
    <property type="entry name" value="ZINC_FINGER_C2H2_2"/>
    <property type="match status" value="7"/>
</dbReference>
<feature type="domain" description="C2H2-type" evidence="14">
    <location>
        <begin position="183"/>
        <end position="210"/>
    </location>
</feature>
<dbReference type="SMART" id="SM00355">
    <property type="entry name" value="ZnF_C2H2"/>
    <property type="match status" value="7"/>
</dbReference>
<dbReference type="InterPro" id="IPR050331">
    <property type="entry name" value="Zinc_finger"/>
</dbReference>
<comment type="caution">
    <text evidence="16">The sequence shown here is derived from an EMBL/GenBank/DDBJ whole genome shotgun (WGS) entry which is preliminary data.</text>
</comment>
<dbReference type="GO" id="GO:0003677">
    <property type="term" value="F:DNA binding"/>
    <property type="evidence" value="ECO:0007669"/>
    <property type="project" value="UniProtKB-KW"/>
</dbReference>
<keyword evidence="8" id="KW-0805">Transcription regulation</keyword>
<dbReference type="PROSITE" id="PS00028">
    <property type="entry name" value="ZINC_FINGER_C2H2_1"/>
    <property type="match status" value="7"/>
</dbReference>
<feature type="domain" description="C2H2-type" evidence="14">
    <location>
        <begin position="351"/>
        <end position="376"/>
    </location>
</feature>
<evidence type="ECO:0000256" key="3">
    <source>
        <dbReference type="ARBA" id="ARBA00006991"/>
    </source>
</evidence>
<evidence type="ECO:0000256" key="4">
    <source>
        <dbReference type="ARBA" id="ARBA00022723"/>
    </source>
</evidence>
<comment type="function">
    <text evidence="1">May be involved in transcriptional regulation.</text>
</comment>
<dbReference type="PANTHER" id="PTHR16515">
    <property type="entry name" value="PR DOMAIN ZINC FINGER PROTEIN"/>
    <property type="match status" value="1"/>
</dbReference>
<feature type="domain" description="ZAD" evidence="15">
    <location>
        <begin position="7"/>
        <end position="80"/>
    </location>
</feature>
<dbReference type="FunFam" id="3.30.160.60:FF:000145">
    <property type="entry name" value="Zinc finger protein 574"/>
    <property type="match status" value="1"/>
</dbReference>
<feature type="domain" description="C2H2-type" evidence="14">
    <location>
        <begin position="267"/>
        <end position="294"/>
    </location>
</feature>
<evidence type="ECO:0000256" key="7">
    <source>
        <dbReference type="ARBA" id="ARBA00022833"/>
    </source>
</evidence>
<dbReference type="FunCoup" id="A0A2J7PNW3">
    <property type="interactions" value="49"/>
</dbReference>
<keyword evidence="5" id="KW-0677">Repeat</keyword>
<evidence type="ECO:0000256" key="6">
    <source>
        <dbReference type="ARBA" id="ARBA00022771"/>
    </source>
</evidence>
<keyword evidence="17" id="KW-1185">Reference proteome</keyword>
<dbReference type="Pfam" id="PF07776">
    <property type="entry name" value="zf-AD"/>
    <property type="match status" value="1"/>
</dbReference>
<dbReference type="FunFam" id="3.30.160.60:FF:001480">
    <property type="entry name" value="Si:cabz01071911.3"/>
    <property type="match status" value="1"/>
</dbReference>
<dbReference type="Proteomes" id="UP000235965">
    <property type="component" value="Unassembled WGS sequence"/>
</dbReference>
<feature type="binding site" evidence="13">
    <location>
        <position position="53"/>
    </location>
    <ligand>
        <name>Zn(2+)</name>
        <dbReference type="ChEBI" id="CHEBI:29105"/>
    </ligand>
</feature>
<evidence type="ECO:0000313" key="16">
    <source>
        <dbReference type="EMBL" id="PNF18034.1"/>
    </source>
</evidence>
<dbReference type="EMBL" id="NEVH01023281">
    <property type="protein sequence ID" value="PNF18034.1"/>
    <property type="molecule type" value="Genomic_DNA"/>
</dbReference>
<evidence type="ECO:0000256" key="5">
    <source>
        <dbReference type="ARBA" id="ARBA00022737"/>
    </source>
</evidence>
<dbReference type="SUPFAM" id="SSF57716">
    <property type="entry name" value="Glucocorticoid receptor-like (DNA-binding domain)"/>
    <property type="match status" value="1"/>
</dbReference>